<name>A0A255XKU8_9PROT</name>
<sequence>MTKTLNGKIALVTGGARGIGAATVKALADQGATVALSYSASATAANALVADVAAQGGTAAAFAADQGDAAAVRGLIDAVVAKFGKLDILVANAGLLAGGKADDTSVDVAALDRMWAVNVQGVVNTVRAAAPVLADGGRIVIIGSVVGERVPFAGLADYSATKGAVKLYARGVARDLAPRGITVNTVQPGPIATDMNPEDGPAAPAMLSAIALGRYGRPEEVAAGVAFLASPAASFITGTELTIDGGVIA</sequence>
<dbReference type="PANTHER" id="PTHR42760:SF50">
    <property type="entry name" value="SHORT-CHAIN DEHYDROGENASE-RELATED"/>
    <property type="match status" value="1"/>
</dbReference>
<dbReference type="InterPro" id="IPR002347">
    <property type="entry name" value="SDR_fam"/>
</dbReference>
<proteinExistence type="inferred from homology"/>
<dbReference type="PANTHER" id="PTHR42760">
    <property type="entry name" value="SHORT-CHAIN DEHYDROGENASES/REDUCTASES FAMILY MEMBER"/>
    <property type="match status" value="1"/>
</dbReference>
<comment type="caution">
    <text evidence="2">The sequence shown here is derived from an EMBL/GenBank/DDBJ whole genome shotgun (WGS) entry which is preliminary data.</text>
</comment>
<dbReference type="OrthoDB" id="154414at2"/>
<dbReference type="PRINTS" id="PR00080">
    <property type="entry name" value="SDRFAMILY"/>
</dbReference>
<dbReference type="PRINTS" id="PR00081">
    <property type="entry name" value="GDHRDH"/>
</dbReference>
<dbReference type="InterPro" id="IPR020904">
    <property type="entry name" value="Sc_DH/Rdtase_CS"/>
</dbReference>
<evidence type="ECO:0000313" key="2">
    <source>
        <dbReference type="EMBL" id="OYQ17558.1"/>
    </source>
</evidence>
<dbReference type="InterPro" id="IPR036291">
    <property type="entry name" value="NAD(P)-bd_dom_sf"/>
</dbReference>
<dbReference type="PROSITE" id="PS00061">
    <property type="entry name" value="ADH_SHORT"/>
    <property type="match status" value="1"/>
</dbReference>
<dbReference type="AlphaFoldDB" id="A0A255XKU8"/>
<reference evidence="2 3" key="1">
    <citation type="submission" date="2017-07" db="EMBL/GenBank/DDBJ databases">
        <title>Elstera cyanobacteriorum sp. nov., a novel bacterium isolated from cyanobacterial aggregates in a eutrophic lake.</title>
        <authorList>
            <person name="Cai H."/>
        </authorList>
    </citation>
    <scope>NUCLEOTIDE SEQUENCE [LARGE SCALE GENOMIC DNA]</scope>
    <source>
        <strain evidence="2 3">TH019</strain>
    </source>
</reference>
<dbReference type="Pfam" id="PF13561">
    <property type="entry name" value="adh_short_C2"/>
    <property type="match status" value="1"/>
</dbReference>
<evidence type="ECO:0000313" key="3">
    <source>
        <dbReference type="Proteomes" id="UP000216361"/>
    </source>
</evidence>
<evidence type="ECO:0000256" key="1">
    <source>
        <dbReference type="ARBA" id="ARBA00006484"/>
    </source>
</evidence>
<keyword evidence="3" id="KW-1185">Reference proteome</keyword>
<dbReference type="Gene3D" id="3.40.50.720">
    <property type="entry name" value="NAD(P)-binding Rossmann-like Domain"/>
    <property type="match status" value="1"/>
</dbReference>
<organism evidence="2 3">
    <name type="scientific">Elstera cyanobacteriorum</name>
    <dbReference type="NCBI Taxonomy" id="2022747"/>
    <lineage>
        <taxon>Bacteria</taxon>
        <taxon>Pseudomonadati</taxon>
        <taxon>Pseudomonadota</taxon>
        <taxon>Alphaproteobacteria</taxon>
        <taxon>Rhodospirillales</taxon>
        <taxon>Rhodospirillaceae</taxon>
        <taxon>Elstera</taxon>
    </lineage>
</organism>
<accession>A0A255XKU8</accession>
<gene>
    <name evidence="2" type="ORF">CHR90_15870</name>
</gene>
<dbReference type="FunFam" id="3.40.50.720:FF:000084">
    <property type="entry name" value="Short-chain dehydrogenase reductase"/>
    <property type="match status" value="1"/>
</dbReference>
<comment type="similarity">
    <text evidence="1">Belongs to the short-chain dehydrogenases/reductases (SDR) family.</text>
</comment>
<dbReference type="GO" id="GO:0016616">
    <property type="term" value="F:oxidoreductase activity, acting on the CH-OH group of donors, NAD or NADP as acceptor"/>
    <property type="evidence" value="ECO:0007669"/>
    <property type="project" value="TreeGrafter"/>
</dbReference>
<dbReference type="Proteomes" id="UP000216361">
    <property type="component" value="Unassembled WGS sequence"/>
</dbReference>
<protein>
    <submittedName>
        <fullName evidence="2">Oxidoreductase</fullName>
    </submittedName>
</protein>
<dbReference type="SUPFAM" id="SSF51735">
    <property type="entry name" value="NAD(P)-binding Rossmann-fold domains"/>
    <property type="match status" value="1"/>
</dbReference>
<dbReference type="RefSeq" id="WP_094410215.1">
    <property type="nucleotide sequence ID" value="NZ_BMJZ01000005.1"/>
</dbReference>
<dbReference type="EMBL" id="NOXS01000034">
    <property type="protein sequence ID" value="OYQ17558.1"/>
    <property type="molecule type" value="Genomic_DNA"/>
</dbReference>